<name>A0ABU3GQ99_9SPHI</name>
<dbReference type="RefSeq" id="WP_311947623.1">
    <property type="nucleotide sequence ID" value="NZ_JAVLVU010000001.1"/>
</dbReference>
<dbReference type="PROSITE" id="PS51257">
    <property type="entry name" value="PROKAR_LIPOPROTEIN"/>
    <property type="match status" value="1"/>
</dbReference>
<proteinExistence type="predicted"/>
<accession>A0ABU3GQ99</accession>
<protein>
    <recommendedName>
        <fullName evidence="3">DUF4837 family protein</fullName>
    </recommendedName>
</protein>
<dbReference type="Proteomes" id="UP001258315">
    <property type="component" value="Unassembled WGS sequence"/>
</dbReference>
<sequence length="340" mass="39687">MNYRLLLLLLFVFTSCRHERKIDTAFYYWKTVYKDNNTETNYIKSLHASALYTRIMDVDIDKVSGRLIPVSPIIFKVKLPDSVQIIPVVFIVNDALRNLTKIELDALAQHITSFVNGKVKQAGKTSYPELQIDCDWTVTTKNNYFYLLHKLLEHPALKGKALSATLRLHQLKNLKRNGILPVNKAMLMCYNMGNLRKHGNQNSILDIEEFKKYAHNNVTQYPLPLDVGFPLFNWAVVFRNKQYAGISRTIKLAQLQNKNQFIFIGDNRYRAIANLPQFYLLKNDEIRWEDTGINNINTLARYLSPLFKNDNLKLIYFHLDENIIKNYTPRQLQETADILR</sequence>
<reference evidence="2" key="1">
    <citation type="submission" date="2023-07" db="EMBL/GenBank/DDBJ databases">
        <title>Functional and genomic diversity of the sorghum phyllosphere microbiome.</title>
        <authorList>
            <person name="Shade A."/>
        </authorList>
    </citation>
    <scope>NUCLEOTIDE SEQUENCE [LARGE SCALE GENOMIC DNA]</scope>
    <source>
        <strain evidence="2">SORGH_AS_0422</strain>
    </source>
</reference>
<keyword evidence="2" id="KW-1185">Reference proteome</keyword>
<gene>
    <name evidence="1" type="ORF">QE417_000783</name>
</gene>
<dbReference type="EMBL" id="JAVLVU010000001">
    <property type="protein sequence ID" value="MDT3401711.1"/>
    <property type="molecule type" value="Genomic_DNA"/>
</dbReference>
<organism evidence="1 2">
    <name type="scientific">Mucilaginibacter terrae</name>
    <dbReference type="NCBI Taxonomy" id="1955052"/>
    <lineage>
        <taxon>Bacteria</taxon>
        <taxon>Pseudomonadati</taxon>
        <taxon>Bacteroidota</taxon>
        <taxon>Sphingobacteriia</taxon>
        <taxon>Sphingobacteriales</taxon>
        <taxon>Sphingobacteriaceae</taxon>
        <taxon>Mucilaginibacter</taxon>
    </lineage>
</organism>
<evidence type="ECO:0000313" key="2">
    <source>
        <dbReference type="Proteomes" id="UP001258315"/>
    </source>
</evidence>
<comment type="caution">
    <text evidence="1">The sequence shown here is derived from an EMBL/GenBank/DDBJ whole genome shotgun (WGS) entry which is preliminary data.</text>
</comment>
<evidence type="ECO:0000313" key="1">
    <source>
        <dbReference type="EMBL" id="MDT3401711.1"/>
    </source>
</evidence>
<evidence type="ECO:0008006" key="3">
    <source>
        <dbReference type="Google" id="ProtNLM"/>
    </source>
</evidence>